<dbReference type="PROSITE" id="PS51671">
    <property type="entry name" value="ACT"/>
    <property type="match status" value="1"/>
</dbReference>
<dbReference type="Pfam" id="PF10369">
    <property type="entry name" value="ALS_ss_C"/>
    <property type="match status" value="1"/>
</dbReference>
<comment type="function">
    <text evidence="8">Catalyzes the conversion of 2 pyruvate molecules into acetolactate in the first common step of the biosynthetic pathway of the branched-amino acids such as leucine, isoleucine, and valine.</text>
</comment>
<keyword evidence="5 8" id="KW-0028">Amino-acid biosynthesis</keyword>
<comment type="caution">
    <text evidence="10">The sequence shown here is derived from an EMBL/GenBank/DDBJ whole genome shotgun (WGS) entry which is preliminary data.</text>
</comment>
<keyword evidence="11" id="KW-1185">Reference proteome</keyword>
<feature type="domain" description="ACT" evidence="9">
    <location>
        <begin position="6"/>
        <end position="80"/>
    </location>
</feature>
<keyword evidence="6 8" id="KW-0100">Branched-chain amino acid biosynthesis</keyword>
<dbReference type="FunFam" id="3.30.70.1150:FF:000001">
    <property type="entry name" value="Acetolactate synthase small subunit"/>
    <property type="match status" value="1"/>
</dbReference>
<dbReference type="InterPro" id="IPR019455">
    <property type="entry name" value="Acetolactate_synth_ssu_C"/>
</dbReference>
<evidence type="ECO:0000256" key="2">
    <source>
        <dbReference type="ARBA" id="ARBA00005025"/>
    </source>
</evidence>
<dbReference type="EMBL" id="SIRE01000019">
    <property type="protein sequence ID" value="TBL74520.1"/>
    <property type="molecule type" value="Genomic_DNA"/>
</dbReference>
<dbReference type="FunFam" id="3.30.70.260:FF:000001">
    <property type="entry name" value="Acetolactate synthase, small subunit"/>
    <property type="match status" value="1"/>
</dbReference>
<dbReference type="Gene3D" id="3.30.70.1150">
    <property type="entry name" value="ACT-like. Chain A, domain 2"/>
    <property type="match status" value="1"/>
</dbReference>
<dbReference type="Proteomes" id="UP000293142">
    <property type="component" value="Unassembled WGS sequence"/>
</dbReference>
<dbReference type="NCBIfam" id="NF008864">
    <property type="entry name" value="PRK11895.1"/>
    <property type="match status" value="1"/>
</dbReference>
<comment type="pathway">
    <text evidence="1 8">Amino-acid biosynthesis; L-isoleucine biosynthesis; L-isoleucine from 2-oxobutanoate: step 1/4.</text>
</comment>
<dbReference type="RefSeq" id="WP_131016106.1">
    <property type="nucleotide sequence ID" value="NZ_SIRE01000019.1"/>
</dbReference>
<dbReference type="GO" id="GO:1990610">
    <property type="term" value="F:acetolactate synthase regulator activity"/>
    <property type="evidence" value="ECO:0007669"/>
    <property type="project" value="UniProtKB-UniRule"/>
</dbReference>
<keyword evidence="8 10" id="KW-0808">Transferase</keyword>
<comment type="subunit">
    <text evidence="4 8">Dimer of large and small chains.</text>
</comment>
<organism evidence="10 11">
    <name type="scientific">Paenibacillus thalictri</name>
    <dbReference type="NCBI Taxonomy" id="2527873"/>
    <lineage>
        <taxon>Bacteria</taxon>
        <taxon>Bacillati</taxon>
        <taxon>Bacillota</taxon>
        <taxon>Bacilli</taxon>
        <taxon>Bacillales</taxon>
        <taxon>Paenibacillaceae</taxon>
        <taxon>Paenibacillus</taxon>
    </lineage>
</organism>
<protein>
    <recommendedName>
        <fullName evidence="8">Acetolactate synthase small subunit</fullName>
        <shortName evidence="8">AHAS</shortName>
        <shortName evidence="8">ALS</shortName>
        <ecNumber evidence="8">2.2.1.6</ecNumber>
    </recommendedName>
    <alternativeName>
        <fullName evidence="8">Acetohydroxy-acid synthase small subunit</fullName>
    </alternativeName>
</protein>
<dbReference type="SUPFAM" id="SSF55021">
    <property type="entry name" value="ACT-like"/>
    <property type="match status" value="2"/>
</dbReference>
<dbReference type="CDD" id="cd04878">
    <property type="entry name" value="ACT_AHAS"/>
    <property type="match status" value="1"/>
</dbReference>
<dbReference type="UniPathway" id="UPA00047">
    <property type="reaction ID" value="UER00055"/>
</dbReference>
<dbReference type="Pfam" id="PF22629">
    <property type="entry name" value="ACT_AHAS_ss"/>
    <property type="match status" value="1"/>
</dbReference>
<dbReference type="GO" id="GO:0009099">
    <property type="term" value="P:L-valine biosynthetic process"/>
    <property type="evidence" value="ECO:0007669"/>
    <property type="project" value="UniProtKB-UniRule"/>
</dbReference>
<dbReference type="GO" id="GO:0003984">
    <property type="term" value="F:acetolactate synthase activity"/>
    <property type="evidence" value="ECO:0007669"/>
    <property type="project" value="UniProtKB-UniRule"/>
</dbReference>
<evidence type="ECO:0000256" key="6">
    <source>
        <dbReference type="ARBA" id="ARBA00023304"/>
    </source>
</evidence>
<evidence type="ECO:0000313" key="11">
    <source>
        <dbReference type="Proteomes" id="UP000293142"/>
    </source>
</evidence>
<dbReference type="InterPro" id="IPR027271">
    <property type="entry name" value="Acetolactate_synth/TF_NikR_C"/>
</dbReference>
<gene>
    <name evidence="10" type="primary">ilvN</name>
    <name evidence="10" type="ORF">EYB31_24655</name>
</gene>
<dbReference type="AlphaFoldDB" id="A0A4Q9DM31"/>
<dbReference type="PANTHER" id="PTHR30239">
    <property type="entry name" value="ACETOLACTATE SYNTHASE SMALL SUBUNIT"/>
    <property type="match status" value="1"/>
</dbReference>
<evidence type="ECO:0000256" key="4">
    <source>
        <dbReference type="ARBA" id="ARBA00011744"/>
    </source>
</evidence>
<comment type="similarity">
    <text evidence="3 8">Belongs to the acetolactate synthase small subunit family.</text>
</comment>
<dbReference type="Gene3D" id="3.30.70.260">
    <property type="match status" value="1"/>
</dbReference>
<dbReference type="InterPro" id="IPR045865">
    <property type="entry name" value="ACT-like_dom_sf"/>
</dbReference>
<evidence type="ECO:0000313" key="10">
    <source>
        <dbReference type="EMBL" id="TBL74520.1"/>
    </source>
</evidence>
<dbReference type="NCBIfam" id="TIGR00119">
    <property type="entry name" value="acolac_sm"/>
    <property type="match status" value="1"/>
</dbReference>
<dbReference type="UniPathway" id="UPA00049">
    <property type="reaction ID" value="UER00059"/>
</dbReference>
<evidence type="ECO:0000256" key="3">
    <source>
        <dbReference type="ARBA" id="ARBA00006341"/>
    </source>
</evidence>
<dbReference type="EC" id="2.2.1.6" evidence="8"/>
<dbReference type="PANTHER" id="PTHR30239:SF0">
    <property type="entry name" value="ACETOLACTATE SYNTHASE SMALL SUBUNIT 1, CHLOROPLASTIC"/>
    <property type="match status" value="1"/>
</dbReference>
<evidence type="ECO:0000256" key="1">
    <source>
        <dbReference type="ARBA" id="ARBA00004974"/>
    </source>
</evidence>
<name>A0A4Q9DM31_9BACL</name>
<sequence length="159" mass="17482">MMSKHTVSVLVNDQPGVLQRVSGLFGRRGFNIDSITVGNSEKAGISRMIIVTSGDERTIEQVEKQLYKLIDVIKVSHLSSEPMVTRELALIKIKLEPDKRPEIVSIVSTFRAAVIDIGSNNLIVQAVGDFEKIEALIHLLEPYGILELSRTGATAMIRG</sequence>
<evidence type="ECO:0000256" key="5">
    <source>
        <dbReference type="ARBA" id="ARBA00022605"/>
    </source>
</evidence>
<evidence type="ECO:0000256" key="8">
    <source>
        <dbReference type="RuleBase" id="RU368092"/>
    </source>
</evidence>
<evidence type="ECO:0000259" key="9">
    <source>
        <dbReference type="PROSITE" id="PS51671"/>
    </source>
</evidence>
<evidence type="ECO:0000256" key="7">
    <source>
        <dbReference type="ARBA" id="ARBA00048670"/>
    </source>
</evidence>
<comment type="pathway">
    <text evidence="2 8">Amino-acid biosynthesis; L-valine biosynthesis; L-valine from pyruvate: step 1/4.</text>
</comment>
<reference evidence="10 11" key="1">
    <citation type="submission" date="2019-02" db="EMBL/GenBank/DDBJ databases">
        <title>Paenibacillus sp. nov., isolated from surface-sterilized tissue of Thalictrum simplex L.</title>
        <authorList>
            <person name="Tuo L."/>
        </authorList>
    </citation>
    <scope>NUCLEOTIDE SEQUENCE [LARGE SCALE GENOMIC DNA]</scope>
    <source>
        <strain evidence="10 11">N2SHLJ1</strain>
    </source>
</reference>
<accession>A0A4Q9DM31</accession>
<dbReference type="OrthoDB" id="9787365at2"/>
<dbReference type="GO" id="GO:0009097">
    <property type="term" value="P:isoleucine biosynthetic process"/>
    <property type="evidence" value="ECO:0007669"/>
    <property type="project" value="UniProtKB-UniRule"/>
</dbReference>
<dbReference type="InterPro" id="IPR039557">
    <property type="entry name" value="AHAS_ACT"/>
</dbReference>
<dbReference type="InterPro" id="IPR004789">
    <property type="entry name" value="Acetalactate_synth_ssu"/>
</dbReference>
<dbReference type="InterPro" id="IPR054480">
    <property type="entry name" value="AHAS_small-like_ACT"/>
</dbReference>
<proteinExistence type="inferred from homology"/>
<comment type="catalytic activity">
    <reaction evidence="7 8">
        <text>2 pyruvate + H(+) = (2S)-2-acetolactate + CO2</text>
        <dbReference type="Rhea" id="RHEA:25249"/>
        <dbReference type="ChEBI" id="CHEBI:15361"/>
        <dbReference type="ChEBI" id="CHEBI:15378"/>
        <dbReference type="ChEBI" id="CHEBI:16526"/>
        <dbReference type="ChEBI" id="CHEBI:58476"/>
        <dbReference type="EC" id="2.2.1.6"/>
    </reaction>
</comment>
<dbReference type="InterPro" id="IPR002912">
    <property type="entry name" value="ACT_dom"/>
</dbReference>
<dbReference type="GO" id="GO:0005829">
    <property type="term" value="C:cytosol"/>
    <property type="evidence" value="ECO:0007669"/>
    <property type="project" value="TreeGrafter"/>
</dbReference>